<organism evidence="1 2">
    <name type="scientific">Catharanthus roseus</name>
    <name type="common">Madagascar periwinkle</name>
    <name type="synonym">Vinca rosea</name>
    <dbReference type="NCBI Taxonomy" id="4058"/>
    <lineage>
        <taxon>Eukaryota</taxon>
        <taxon>Viridiplantae</taxon>
        <taxon>Streptophyta</taxon>
        <taxon>Embryophyta</taxon>
        <taxon>Tracheophyta</taxon>
        <taxon>Spermatophyta</taxon>
        <taxon>Magnoliopsida</taxon>
        <taxon>eudicotyledons</taxon>
        <taxon>Gunneridae</taxon>
        <taxon>Pentapetalae</taxon>
        <taxon>asterids</taxon>
        <taxon>lamiids</taxon>
        <taxon>Gentianales</taxon>
        <taxon>Apocynaceae</taxon>
        <taxon>Rauvolfioideae</taxon>
        <taxon>Vinceae</taxon>
        <taxon>Catharanthinae</taxon>
        <taxon>Catharanthus</taxon>
    </lineage>
</organism>
<reference evidence="2" key="1">
    <citation type="journal article" date="2023" name="Nat. Plants">
        <title>Single-cell RNA sequencing provides a high-resolution roadmap for understanding the multicellular compartmentation of specialized metabolism.</title>
        <authorList>
            <person name="Sun S."/>
            <person name="Shen X."/>
            <person name="Li Y."/>
            <person name="Li Y."/>
            <person name="Wang S."/>
            <person name="Li R."/>
            <person name="Zhang H."/>
            <person name="Shen G."/>
            <person name="Guo B."/>
            <person name="Wei J."/>
            <person name="Xu J."/>
            <person name="St-Pierre B."/>
            <person name="Chen S."/>
            <person name="Sun C."/>
        </authorList>
    </citation>
    <scope>NUCLEOTIDE SEQUENCE [LARGE SCALE GENOMIC DNA]</scope>
</reference>
<accession>A0ACC0B3K0</accession>
<dbReference type="EMBL" id="CM044704">
    <property type="protein sequence ID" value="KAI5667217.1"/>
    <property type="molecule type" value="Genomic_DNA"/>
</dbReference>
<comment type="caution">
    <text evidence="1">The sequence shown here is derived from an EMBL/GenBank/DDBJ whole genome shotgun (WGS) entry which is preliminary data.</text>
</comment>
<keyword evidence="2" id="KW-1185">Reference proteome</keyword>
<proteinExistence type="predicted"/>
<dbReference type="Proteomes" id="UP001060085">
    <property type="component" value="Linkage Group LG04"/>
</dbReference>
<evidence type="ECO:0000313" key="1">
    <source>
        <dbReference type="EMBL" id="KAI5667217.1"/>
    </source>
</evidence>
<name>A0ACC0B3K0_CATRO</name>
<evidence type="ECO:0000313" key="2">
    <source>
        <dbReference type="Proteomes" id="UP001060085"/>
    </source>
</evidence>
<sequence>MAFCREMGSTGDTTTGKRQHMGQKGRLNCATREVKAWALTTGWQISQDYTHWVRREDGYWVQEALHFKAKPPNSVEEGQLTEVDSIEMEADRDTSALQHTGLLDGNKGEDDSLMIDTNPEQKPRLLILAKTRTSSSSAIDILRRTAFESFAVSEAIGFAGGLWAFWNSNHLQIEVANINDQMMILLILKDGLVDWNLTRFMPSPNQSFEQLCGSI</sequence>
<protein>
    <submittedName>
        <fullName evidence="1">Uncharacterized protein</fullName>
    </submittedName>
</protein>
<gene>
    <name evidence="1" type="ORF">M9H77_17070</name>
</gene>